<evidence type="ECO:0000313" key="2">
    <source>
        <dbReference type="Proteomes" id="UP000245125"/>
    </source>
</evidence>
<dbReference type="AlphaFoldDB" id="A0A2U3QJ11"/>
<protein>
    <submittedName>
        <fullName evidence="1">Putative Transcriptional regulator, ArsR family</fullName>
    </submittedName>
</protein>
<dbReference type="InterPro" id="IPR036388">
    <property type="entry name" value="WH-like_DNA-bd_sf"/>
</dbReference>
<dbReference type="Proteomes" id="UP000245125">
    <property type="component" value="Unassembled WGS sequence"/>
</dbReference>
<accession>A0A2U3QJ11</accession>
<gene>
    <name evidence="1" type="ORF">NBG4_500019</name>
</gene>
<dbReference type="CDD" id="cd00090">
    <property type="entry name" value="HTH_ARSR"/>
    <property type="match status" value="1"/>
</dbReference>
<dbReference type="InterPro" id="IPR036390">
    <property type="entry name" value="WH_DNA-bd_sf"/>
</dbReference>
<keyword evidence="2" id="KW-1185">Reference proteome</keyword>
<dbReference type="InterPro" id="IPR011991">
    <property type="entry name" value="ArsR-like_HTH"/>
</dbReference>
<proteinExistence type="predicted"/>
<name>A0A2U3QJ11_9BACT</name>
<dbReference type="Gene3D" id="1.10.10.10">
    <property type="entry name" value="Winged helix-like DNA-binding domain superfamily/Winged helix DNA-binding domain"/>
    <property type="match status" value="1"/>
</dbReference>
<dbReference type="EMBL" id="OUUY01000098">
    <property type="protein sequence ID" value="SPQ01345.1"/>
    <property type="molecule type" value="Genomic_DNA"/>
</dbReference>
<sequence length="210" mass="24298">MDFLIDENSTRKNIILLLKKNGGMSIEDLSKVIDITPMGIRQHLLALEKKGVVTYVPRRRGIGRPGFIYMLTDSANYLFPDSYDSFAVGLLKDIEKHEGSEKIDKIFNWRRERLLKTNKEALSGKDNLEDTLHAFKNVLESNGHLVELSRNNGHYHLRQYHCPIHKISSEYKEACKYELLLYRDLISKNITREQTLSEGAPYCLYVIPRA</sequence>
<dbReference type="OrthoDB" id="155998at2"/>
<dbReference type="SUPFAM" id="SSF46785">
    <property type="entry name" value="Winged helix' DNA-binding domain"/>
    <property type="match status" value="1"/>
</dbReference>
<organism evidence="1 2">
    <name type="scientific">Candidatus Sulfobium mesophilum</name>
    <dbReference type="NCBI Taxonomy" id="2016548"/>
    <lineage>
        <taxon>Bacteria</taxon>
        <taxon>Pseudomonadati</taxon>
        <taxon>Nitrospirota</taxon>
        <taxon>Nitrospiria</taxon>
        <taxon>Nitrospirales</taxon>
        <taxon>Nitrospiraceae</taxon>
        <taxon>Candidatus Sulfobium</taxon>
    </lineage>
</organism>
<dbReference type="Pfam" id="PF13412">
    <property type="entry name" value="HTH_24"/>
    <property type="match status" value="1"/>
</dbReference>
<reference evidence="2" key="1">
    <citation type="submission" date="2018-03" db="EMBL/GenBank/DDBJ databases">
        <authorList>
            <person name="Zecchin S."/>
        </authorList>
    </citation>
    <scope>NUCLEOTIDE SEQUENCE [LARGE SCALE GENOMIC DNA]</scope>
</reference>
<evidence type="ECO:0000313" key="1">
    <source>
        <dbReference type="EMBL" id="SPQ01345.1"/>
    </source>
</evidence>
<dbReference type="GO" id="GO:0006355">
    <property type="term" value="P:regulation of DNA-templated transcription"/>
    <property type="evidence" value="ECO:0007669"/>
    <property type="project" value="UniProtKB-ARBA"/>
</dbReference>